<evidence type="ECO:0000313" key="3">
    <source>
        <dbReference type="EMBL" id="RID58372.1"/>
    </source>
</evidence>
<feature type="compositionally biased region" description="Polar residues" evidence="1">
    <location>
        <begin position="75"/>
        <end position="93"/>
    </location>
</feature>
<dbReference type="InterPro" id="IPR029058">
    <property type="entry name" value="AB_hydrolase_fold"/>
</dbReference>
<dbReference type="Proteomes" id="UP000264353">
    <property type="component" value="Chromosome A6"/>
</dbReference>
<name>A0A397YY35_BRACM</name>
<organism evidence="3 4">
    <name type="scientific">Brassica campestris</name>
    <name type="common">Field mustard</name>
    <dbReference type="NCBI Taxonomy" id="3711"/>
    <lineage>
        <taxon>Eukaryota</taxon>
        <taxon>Viridiplantae</taxon>
        <taxon>Streptophyta</taxon>
        <taxon>Embryophyta</taxon>
        <taxon>Tracheophyta</taxon>
        <taxon>Spermatophyta</taxon>
        <taxon>Magnoliopsida</taxon>
        <taxon>eudicotyledons</taxon>
        <taxon>Gunneridae</taxon>
        <taxon>Pentapetalae</taxon>
        <taxon>rosids</taxon>
        <taxon>malvids</taxon>
        <taxon>Brassicales</taxon>
        <taxon>Brassicaceae</taxon>
        <taxon>Brassiceae</taxon>
        <taxon>Brassica</taxon>
    </lineage>
</organism>
<dbReference type="SUPFAM" id="SSF53474">
    <property type="entry name" value="alpha/beta-Hydrolases"/>
    <property type="match status" value="1"/>
</dbReference>
<accession>A0A397YY35</accession>
<dbReference type="PANTHER" id="PTHR45763">
    <property type="entry name" value="HYDROLASE, ALPHA/BETA FOLD FAMILY PROTEIN, EXPRESSED-RELATED"/>
    <property type="match status" value="1"/>
</dbReference>
<dbReference type="InterPro" id="IPR000073">
    <property type="entry name" value="AB_hydrolase_1"/>
</dbReference>
<dbReference type="AlphaFoldDB" id="A0A397YY35"/>
<gene>
    <name evidence="3" type="ORF">BRARA_F01677</name>
</gene>
<dbReference type="EMBL" id="CM010633">
    <property type="protein sequence ID" value="RID58372.1"/>
    <property type="molecule type" value="Genomic_DNA"/>
</dbReference>
<reference evidence="3 4" key="1">
    <citation type="submission" date="2018-06" db="EMBL/GenBank/DDBJ databases">
        <title>WGS assembly of Brassica rapa FPsc.</title>
        <authorList>
            <person name="Bowman J."/>
            <person name="Kohchi T."/>
            <person name="Yamato K."/>
            <person name="Jenkins J."/>
            <person name="Shu S."/>
            <person name="Ishizaki K."/>
            <person name="Yamaoka S."/>
            <person name="Nishihama R."/>
            <person name="Nakamura Y."/>
            <person name="Berger F."/>
            <person name="Adam C."/>
            <person name="Aki S."/>
            <person name="Althoff F."/>
            <person name="Araki T."/>
            <person name="Arteaga-Vazquez M."/>
            <person name="Balasubrmanian S."/>
            <person name="Bauer D."/>
            <person name="Boehm C."/>
            <person name="Briginshaw L."/>
            <person name="Caballero-Perez J."/>
            <person name="Catarino B."/>
            <person name="Chen F."/>
            <person name="Chiyoda S."/>
            <person name="Chovatia M."/>
            <person name="Davies K."/>
            <person name="Delmans M."/>
            <person name="Demura T."/>
            <person name="Dierschke T."/>
            <person name="Dolan L."/>
            <person name="Dorantes-Acosta A."/>
            <person name="Eklund D."/>
            <person name="Florent S."/>
            <person name="Flores-Sandoval E."/>
            <person name="Fujiyama A."/>
            <person name="Fukuzawa H."/>
            <person name="Galik B."/>
            <person name="Grimanelli D."/>
            <person name="Grimwood J."/>
            <person name="Grossniklaus U."/>
            <person name="Hamada T."/>
            <person name="Haseloff J."/>
            <person name="Hetherington A."/>
            <person name="Higo A."/>
            <person name="Hirakawa Y."/>
            <person name="Hundley H."/>
            <person name="Ikeda Y."/>
            <person name="Inoue K."/>
            <person name="Inoue S."/>
            <person name="Ishida S."/>
            <person name="Jia Q."/>
            <person name="Kakita M."/>
            <person name="Kanazawa T."/>
            <person name="Kawai Y."/>
            <person name="Kawashima T."/>
            <person name="Kennedy M."/>
            <person name="Kinose K."/>
            <person name="Kinoshita T."/>
            <person name="Kohara Y."/>
            <person name="Koide E."/>
            <person name="Komatsu K."/>
            <person name="Kopischke S."/>
            <person name="Kubo M."/>
            <person name="Kyozuka J."/>
            <person name="Lagercrantz U."/>
            <person name="Lin S."/>
            <person name="Lindquist E."/>
            <person name="Lipzen A."/>
            <person name="Lu C."/>
            <person name="Luna E."/>
            <person name="Martienssen R."/>
            <person name="Minamino N."/>
            <person name="Mizutani M."/>
            <person name="Mizutani M."/>
            <person name="Mochizuki N."/>
            <person name="Monte I."/>
            <person name="Mosher R."/>
            <person name="Nagasaki H."/>
            <person name="Nakagami H."/>
            <person name="Naramoto S."/>
            <person name="Nishitani K."/>
            <person name="Ohtani M."/>
            <person name="Okamoto T."/>
            <person name="Okumura M."/>
            <person name="Phillips J."/>
            <person name="Pollak B."/>
            <person name="Reinders A."/>
            <person name="Roevekamp M."/>
            <person name="Sano R."/>
            <person name="Sawa S."/>
            <person name="Schmid M."/>
            <person name="Shirakawa M."/>
            <person name="Solano R."/>
            <person name="Spunde A."/>
            <person name="Suetsugu N."/>
            <person name="Sugano S."/>
            <person name="Sugiyama A."/>
            <person name="Sun R."/>
            <person name="Suzuki Y."/>
            <person name="Takenaka M."/>
            <person name="Takezawa D."/>
            <person name="Tomogane H."/>
            <person name="Tsuzuki M."/>
            <person name="Ueda T."/>
            <person name="Umeda M."/>
            <person name="Ward J."/>
            <person name="Watanabe Y."/>
            <person name="Yazaki K."/>
            <person name="Yokoyama R."/>
            <person name="Yoshitake Y."/>
            <person name="Yotsui I."/>
            <person name="Zachgo S."/>
            <person name="Schmutz J."/>
        </authorList>
    </citation>
    <scope>NUCLEOTIDE SEQUENCE [LARGE SCALE GENOMIC DNA]</scope>
    <source>
        <strain evidence="4">cv. B-3</strain>
    </source>
</reference>
<evidence type="ECO:0000256" key="1">
    <source>
        <dbReference type="SAM" id="MobiDB-lite"/>
    </source>
</evidence>
<feature type="region of interest" description="Disordered" evidence="1">
    <location>
        <begin position="67"/>
        <end position="93"/>
    </location>
</feature>
<evidence type="ECO:0000259" key="2">
    <source>
        <dbReference type="Pfam" id="PF12697"/>
    </source>
</evidence>
<dbReference type="Gene3D" id="3.40.50.1820">
    <property type="entry name" value="alpha/beta hydrolase"/>
    <property type="match status" value="1"/>
</dbReference>
<dbReference type="Pfam" id="PF12697">
    <property type="entry name" value="Abhydrolase_6"/>
    <property type="match status" value="1"/>
</dbReference>
<protein>
    <recommendedName>
        <fullName evidence="2">AB hydrolase-1 domain-containing protein</fullName>
    </recommendedName>
</protein>
<evidence type="ECO:0000313" key="4">
    <source>
        <dbReference type="Proteomes" id="UP000264353"/>
    </source>
</evidence>
<dbReference type="PANTHER" id="PTHR45763:SF51">
    <property type="entry name" value="ALPHA_BETA-HYDROLASES SUPERFAMILY PROTEIN"/>
    <property type="match status" value="1"/>
</dbReference>
<feature type="domain" description="AB hydrolase-1" evidence="2">
    <location>
        <begin position="163"/>
        <end position="425"/>
    </location>
</feature>
<sequence length="440" mass="50265">MSTFLQIYHFCQKKKRKTKIQFSYNKFIYIKRQNVIKSQETLLKLSPHQTLFLLLIFLEKFHKRKERMSGEGTDRTNMSSPSAQSHTRNTQGGSSFDFLKTTLLVLFVGTLAWAYQSIQPPPPKTVGSPDGAAVTAPRITLRDGRHLAYKEHGVHRDEAKFKIIYIHGFDSSMLDSPFPFFLSPALVEELRIYTVSFDRPGYGESDPDPNRSPRSIALDVEELAAGLGLGPNFYVFGLSMGGEITWACLKYIPHRLAGAALVAPAINYWWRNLPGDITREAFSLMYRADQWSLRVAHYAPWLTYWWNTQKWFPISNVIAGNPIIFSRQDMEVLSKLGFVSPNRAYTRQQGEYESLHRDLNVGFSSWEFDPLDLKDPFPNKNGSVHLWHGDEDRFVPVKLQSYIASRLPWISYHVISGSGHLLPLVEGMTDKIIKSLLVGE</sequence>
<proteinExistence type="predicted"/>
<dbReference type="FunFam" id="3.40.50.1820:FF:000270">
    <property type="entry name" value="Alpha/beta-Hydrolases superfamily protein"/>
    <property type="match status" value="1"/>
</dbReference>